<evidence type="ECO:0000313" key="2">
    <source>
        <dbReference type="Proteomes" id="UP000257109"/>
    </source>
</evidence>
<protein>
    <recommendedName>
        <fullName evidence="3">Retrotransposon gag domain-containing protein</fullName>
    </recommendedName>
</protein>
<evidence type="ECO:0008006" key="3">
    <source>
        <dbReference type="Google" id="ProtNLM"/>
    </source>
</evidence>
<sequence>MYLAMLFLSCLSPHQFESKYLASSGSAAASPFGNKILKSTIPCAYLNILFAANMRIHQFASLILLYRVDLLLLSFIAFSHFSSVTAFSNSTVLNNWFDLRIFEGELVLEMEKMQIWAKKEVLLAFVGANPIGWIVGLKNFEVQEIHSFHKLQYAFKSMEGVAMHWFYFWSQKNLDSNWESFSTALERRFEDSYGSHVFGGLTTLKQEQTETEPSSKW</sequence>
<dbReference type="AlphaFoldDB" id="A0A371IAX1"/>
<organism evidence="1 2">
    <name type="scientific">Mucuna pruriens</name>
    <name type="common">Velvet bean</name>
    <name type="synonym">Dolichos pruriens</name>
    <dbReference type="NCBI Taxonomy" id="157652"/>
    <lineage>
        <taxon>Eukaryota</taxon>
        <taxon>Viridiplantae</taxon>
        <taxon>Streptophyta</taxon>
        <taxon>Embryophyta</taxon>
        <taxon>Tracheophyta</taxon>
        <taxon>Spermatophyta</taxon>
        <taxon>Magnoliopsida</taxon>
        <taxon>eudicotyledons</taxon>
        <taxon>Gunneridae</taxon>
        <taxon>Pentapetalae</taxon>
        <taxon>rosids</taxon>
        <taxon>fabids</taxon>
        <taxon>Fabales</taxon>
        <taxon>Fabaceae</taxon>
        <taxon>Papilionoideae</taxon>
        <taxon>50 kb inversion clade</taxon>
        <taxon>NPAAA clade</taxon>
        <taxon>indigoferoid/millettioid clade</taxon>
        <taxon>Phaseoleae</taxon>
        <taxon>Mucuna</taxon>
    </lineage>
</organism>
<name>A0A371IAX1_MUCPR</name>
<keyword evidence="2" id="KW-1185">Reference proteome</keyword>
<gene>
    <name evidence="1" type="ORF">CR513_03050</name>
</gene>
<dbReference type="Proteomes" id="UP000257109">
    <property type="component" value="Unassembled WGS sequence"/>
</dbReference>
<feature type="non-terminal residue" evidence="1">
    <location>
        <position position="217"/>
    </location>
</feature>
<accession>A0A371IAX1</accession>
<dbReference type="OrthoDB" id="1434446at2759"/>
<evidence type="ECO:0000313" key="1">
    <source>
        <dbReference type="EMBL" id="RDY12191.1"/>
    </source>
</evidence>
<comment type="caution">
    <text evidence="1">The sequence shown here is derived from an EMBL/GenBank/DDBJ whole genome shotgun (WGS) entry which is preliminary data.</text>
</comment>
<proteinExistence type="predicted"/>
<dbReference type="EMBL" id="QJKJ01000515">
    <property type="protein sequence ID" value="RDY12191.1"/>
    <property type="molecule type" value="Genomic_DNA"/>
</dbReference>
<reference evidence="1" key="1">
    <citation type="submission" date="2018-05" db="EMBL/GenBank/DDBJ databases">
        <title>Draft genome of Mucuna pruriens seed.</title>
        <authorList>
            <person name="Nnadi N.E."/>
            <person name="Vos R."/>
            <person name="Hasami M.H."/>
            <person name="Devisetty U.K."/>
            <person name="Aguiy J.C."/>
        </authorList>
    </citation>
    <scope>NUCLEOTIDE SEQUENCE [LARGE SCALE GENOMIC DNA]</scope>
    <source>
        <strain evidence="1">JCA_2017</strain>
    </source>
</reference>